<evidence type="ECO:0000256" key="4">
    <source>
        <dbReference type="ARBA" id="ARBA00023136"/>
    </source>
</evidence>
<accession>A0A3S3Q5K3</accession>
<keyword evidence="2 5" id="KW-0812">Transmembrane</keyword>
<feature type="transmembrane region" description="Helical" evidence="5">
    <location>
        <begin position="201"/>
        <end position="221"/>
    </location>
</feature>
<dbReference type="GO" id="GO:0016020">
    <property type="term" value="C:membrane"/>
    <property type="evidence" value="ECO:0007669"/>
    <property type="project" value="UniProtKB-SubCell"/>
</dbReference>
<dbReference type="InterPro" id="IPR004853">
    <property type="entry name" value="Sugar_P_trans_dom"/>
</dbReference>
<organism evidence="7 8">
    <name type="scientific">Dinothrombium tinctorium</name>
    <dbReference type="NCBI Taxonomy" id="1965070"/>
    <lineage>
        <taxon>Eukaryota</taxon>
        <taxon>Metazoa</taxon>
        <taxon>Ecdysozoa</taxon>
        <taxon>Arthropoda</taxon>
        <taxon>Chelicerata</taxon>
        <taxon>Arachnida</taxon>
        <taxon>Acari</taxon>
        <taxon>Acariformes</taxon>
        <taxon>Trombidiformes</taxon>
        <taxon>Prostigmata</taxon>
        <taxon>Anystina</taxon>
        <taxon>Parasitengona</taxon>
        <taxon>Trombidioidea</taxon>
        <taxon>Trombidiidae</taxon>
        <taxon>Dinothrombium</taxon>
    </lineage>
</organism>
<name>A0A3S3Q5K3_9ACAR</name>
<reference evidence="7 8" key="1">
    <citation type="journal article" date="2018" name="Gigascience">
        <title>Genomes of trombidid mites reveal novel predicted allergens and laterally-transferred genes associated with secondary metabolism.</title>
        <authorList>
            <person name="Dong X."/>
            <person name="Chaisiri K."/>
            <person name="Xia D."/>
            <person name="Armstrong S.D."/>
            <person name="Fang Y."/>
            <person name="Donnelly M.J."/>
            <person name="Kadowaki T."/>
            <person name="McGarry J.W."/>
            <person name="Darby A.C."/>
            <person name="Makepeace B.L."/>
        </authorList>
    </citation>
    <scope>NUCLEOTIDE SEQUENCE [LARGE SCALE GENOMIC DNA]</scope>
    <source>
        <strain evidence="7">UoL-WK</strain>
    </source>
</reference>
<dbReference type="InterPro" id="IPR050186">
    <property type="entry name" value="TPT_transporter"/>
</dbReference>
<feature type="transmembrane region" description="Helical" evidence="5">
    <location>
        <begin position="266"/>
        <end position="287"/>
    </location>
</feature>
<dbReference type="Proteomes" id="UP000285301">
    <property type="component" value="Unassembled WGS sequence"/>
</dbReference>
<evidence type="ECO:0000256" key="2">
    <source>
        <dbReference type="ARBA" id="ARBA00022692"/>
    </source>
</evidence>
<comment type="subcellular location">
    <subcellularLocation>
        <location evidence="1">Membrane</location>
        <topology evidence="1">Multi-pass membrane protein</topology>
    </subcellularLocation>
</comment>
<feature type="transmembrane region" description="Helical" evidence="5">
    <location>
        <begin position="125"/>
        <end position="141"/>
    </location>
</feature>
<evidence type="ECO:0000256" key="3">
    <source>
        <dbReference type="ARBA" id="ARBA00022989"/>
    </source>
</evidence>
<evidence type="ECO:0000256" key="5">
    <source>
        <dbReference type="SAM" id="Phobius"/>
    </source>
</evidence>
<feature type="transmembrane region" description="Helical" evidence="5">
    <location>
        <begin position="233"/>
        <end position="254"/>
    </location>
</feature>
<feature type="non-terminal residue" evidence="7">
    <location>
        <position position="316"/>
    </location>
</feature>
<feature type="transmembrane region" description="Helical" evidence="5">
    <location>
        <begin position="177"/>
        <end position="195"/>
    </location>
</feature>
<dbReference type="AlphaFoldDB" id="A0A3S3Q5K3"/>
<keyword evidence="7" id="KW-0762">Sugar transport</keyword>
<feature type="transmembrane region" description="Helical" evidence="5">
    <location>
        <begin position="153"/>
        <end position="170"/>
    </location>
</feature>
<dbReference type="OrthoDB" id="417037at2759"/>
<evidence type="ECO:0000313" key="7">
    <source>
        <dbReference type="EMBL" id="RWS03864.1"/>
    </source>
</evidence>
<keyword evidence="8" id="KW-1185">Reference proteome</keyword>
<evidence type="ECO:0000256" key="1">
    <source>
        <dbReference type="ARBA" id="ARBA00004141"/>
    </source>
</evidence>
<comment type="caution">
    <text evidence="7">The sequence shown here is derived from an EMBL/GenBank/DDBJ whole genome shotgun (WGS) entry which is preliminary data.</text>
</comment>
<dbReference type="Pfam" id="PF03151">
    <property type="entry name" value="TPT"/>
    <property type="match status" value="1"/>
</dbReference>
<feature type="transmembrane region" description="Helical" evidence="5">
    <location>
        <begin position="55"/>
        <end position="75"/>
    </location>
</feature>
<sequence>MSSSKANYTKLEQEMIEANDVDVNLNKADHVVHKAKVSSIYSNLISLFSSERSLFFMRVFSAFFCGLSSFLIIVANKVVLTTYRFPSFNILGLGQMIATIVIISCGKKLKLFTYPNCSMDTARKAFPLPLFYFGNLLSGLGGTQRLSLPMFTILRRFTILMTMIGEFFILRVRQSNAITFSVFAMITGTIIAAIDDLSFDTTGYAFVLTNDFFTAANGVYIKKKLHSKELGKYGLLYYNCLFTIIPLFIVTWIAGDFEKAKNFHAWTDIGFLINFLSSCVMGFLLMYSTVLCTHYNSALTTTIVGCLKNIFVTYIG</sequence>
<evidence type="ECO:0000259" key="6">
    <source>
        <dbReference type="Pfam" id="PF03151"/>
    </source>
</evidence>
<keyword evidence="3 5" id="KW-1133">Transmembrane helix</keyword>
<keyword evidence="7" id="KW-0813">Transport</keyword>
<protein>
    <submittedName>
        <fullName evidence="7">UDP-sugar transporter UST74c-like protein</fullName>
    </submittedName>
</protein>
<dbReference type="PANTHER" id="PTHR11132">
    <property type="entry name" value="SOLUTE CARRIER FAMILY 35"/>
    <property type="match status" value="1"/>
</dbReference>
<gene>
    <name evidence="7" type="ORF">B4U79_01982</name>
</gene>
<feature type="domain" description="Sugar phosphate transporter" evidence="6">
    <location>
        <begin position="68"/>
        <end position="313"/>
    </location>
</feature>
<feature type="transmembrane region" description="Helical" evidence="5">
    <location>
        <begin position="87"/>
        <end position="105"/>
    </location>
</feature>
<dbReference type="EMBL" id="NCKU01006065">
    <property type="protein sequence ID" value="RWS03864.1"/>
    <property type="molecule type" value="Genomic_DNA"/>
</dbReference>
<dbReference type="STRING" id="1965070.A0A3S3Q5K3"/>
<evidence type="ECO:0000313" key="8">
    <source>
        <dbReference type="Proteomes" id="UP000285301"/>
    </source>
</evidence>
<proteinExistence type="predicted"/>
<keyword evidence="4 5" id="KW-0472">Membrane</keyword>